<name>A0AAQ3PH62_PASNO</name>
<evidence type="ECO:0000256" key="12">
    <source>
        <dbReference type="PIRSR" id="PIRSR602401-1"/>
    </source>
</evidence>
<evidence type="ECO:0000256" key="8">
    <source>
        <dbReference type="ARBA" id="ARBA00023002"/>
    </source>
</evidence>
<evidence type="ECO:0000256" key="2">
    <source>
        <dbReference type="ARBA" id="ARBA00004370"/>
    </source>
</evidence>
<dbReference type="PRINTS" id="PR00385">
    <property type="entry name" value="P450"/>
</dbReference>
<organism evidence="15 16">
    <name type="scientific">Paspalum notatum var. saurae</name>
    <dbReference type="NCBI Taxonomy" id="547442"/>
    <lineage>
        <taxon>Eukaryota</taxon>
        <taxon>Viridiplantae</taxon>
        <taxon>Streptophyta</taxon>
        <taxon>Embryophyta</taxon>
        <taxon>Tracheophyta</taxon>
        <taxon>Spermatophyta</taxon>
        <taxon>Magnoliopsida</taxon>
        <taxon>Liliopsida</taxon>
        <taxon>Poales</taxon>
        <taxon>Poaceae</taxon>
        <taxon>PACMAD clade</taxon>
        <taxon>Panicoideae</taxon>
        <taxon>Andropogonodae</taxon>
        <taxon>Paspaleae</taxon>
        <taxon>Paspalinae</taxon>
        <taxon>Paspalum</taxon>
    </lineage>
</organism>
<keyword evidence="5 14" id="KW-0812">Transmembrane</keyword>
<dbReference type="PANTHER" id="PTHR24286:SF81">
    <property type="entry name" value="CYTOCHROME P450 FAMILY PROTEIN, EXPRESSED"/>
    <property type="match status" value="1"/>
</dbReference>
<evidence type="ECO:0000256" key="10">
    <source>
        <dbReference type="ARBA" id="ARBA00023033"/>
    </source>
</evidence>
<dbReference type="PANTHER" id="PTHR24286">
    <property type="entry name" value="CYTOCHROME P450 26"/>
    <property type="match status" value="1"/>
</dbReference>
<dbReference type="InterPro" id="IPR001128">
    <property type="entry name" value="Cyt_P450"/>
</dbReference>
<dbReference type="GO" id="GO:0016132">
    <property type="term" value="P:brassinosteroid biosynthetic process"/>
    <property type="evidence" value="ECO:0007669"/>
    <property type="project" value="TreeGrafter"/>
</dbReference>
<proteinExistence type="inferred from homology"/>
<keyword evidence="6 12" id="KW-0479">Metal-binding</keyword>
<accession>A0AAQ3PH62</accession>
<dbReference type="GO" id="GO:0010268">
    <property type="term" value="P:brassinosteroid homeostasis"/>
    <property type="evidence" value="ECO:0007669"/>
    <property type="project" value="TreeGrafter"/>
</dbReference>
<evidence type="ECO:0000256" key="6">
    <source>
        <dbReference type="ARBA" id="ARBA00022723"/>
    </source>
</evidence>
<feature type="binding site" description="axial binding residue" evidence="12">
    <location>
        <position position="438"/>
    </location>
    <ligand>
        <name>heme</name>
        <dbReference type="ChEBI" id="CHEBI:30413"/>
    </ligand>
    <ligandPart>
        <name>Fe</name>
        <dbReference type="ChEBI" id="CHEBI:18248"/>
    </ligandPart>
</feature>
<evidence type="ECO:0000256" key="11">
    <source>
        <dbReference type="ARBA" id="ARBA00023136"/>
    </source>
</evidence>
<keyword evidence="16" id="KW-1185">Reference proteome</keyword>
<dbReference type="InterPro" id="IPR002401">
    <property type="entry name" value="Cyt_P450_E_grp-I"/>
</dbReference>
<evidence type="ECO:0000313" key="16">
    <source>
        <dbReference type="Proteomes" id="UP001341281"/>
    </source>
</evidence>
<dbReference type="PRINTS" id="PR00463">
    <property type="entry name" value="EP450I"/>
</dbReference>
<keyword evidence="4 12" id="KW-0349">Heme</keyword>
<dbReference type="FunFam" id="1.10.630.10:FF:000020">
    <property type="entry name" value="Cytochrome P450 family protein"/>
    <property type="match status" value="1"/>
</dbReference>
<dbReference type="GO" id="GO:0016020">
    <property type="term" value="C:membrane"/>
    <property type="evidence" value="ECO:0007669"/>
    <property type="project" value="UniProtKB-SubCell"/>
</dbReference>
<dbReference type="Proteomes" id="UP001341281">
    <property type="component" value="Chromosome 01"/>
</dbReference>
<keyword evidence="10 13" id="KW-0503">Monooxygenase</keyword>
<gene>
    <name evidence="15" type="ORF">U9M48_000588</name>
</gene>
<comment type="similarity">
    <text evidence="3 13">Belongs to the cytochrome P450 family.</text>
</comment>
<comment type="cofactor">
    <cofactor evidence="1 12">
        <name>heme</name>
        <dbReference type="ChEBI" id="CHEBI:30413"/>
    </cofactor>
</comment>
<dbReference type="PROSITE" id="PS00086">
    <property type="entry name" value="CYTOCHROME_P450"/>
    <property type="match status" value="1"/>
</dbReference>
<evidence type="ECO:0008006" key="17">
    <source>
        <dbReference type="Google" id="ProtNLM"/>
    </source>
</evidence>
<reference evidence="15 16" key="1">
    <citation type="submission" date="2024-02" db="EMBL/GenBank/DDBJ databases">
        <title>High-quality chromosome-scale genome assembly of Pensacola bahiagrass (Paspalum notatum Flugge var. saurae).</title>
        <authorList>
            <person name="Vega J.M."/>
            <person name="Podio M."/>
            <person name="Orjuela J."/>
            <person name="Siena L.A."/>
            <person name="Pessino S.C."/>
            <person name="Combes M.C."/>
            <person name="Mariac C."/>
            <person name="Albertini E."/>
            <person name="Pupilli F."/>
            <person name="Ortiz J.P.A."/>
            <person name="Leblanc O."/>
        </authorList>
    </citation>
    <scope>NUCLEOTIDE SEQUENCE [LARGE SCALE GENOMIC DNA]</scope>
    <source>
        <strain evidence="15">R1</strain>
        <tissue evidence="15">Leaf</tissue>
    </source>
</reference>
<evidence type="ECO:0000256" key="7">
    <source>
        <dbReference type="ARBA" id="ARBA00022989"/>
    </source>
</evidence>
<evidence type="ECO:0000313" key="15">
    <source>
        <dbReference type="EMBL" id="WVZ49211.1"/>
    </source>
</evidence>
<evidence type="ECO:0000256" key="14">
    <source>
        <dbReference type="SAM" id="Phobius"/>
    </source>
</evidence>
<dbReference type="InterPro" id="IPR036396">
    <property type="entry name" value="Cyt_P450_sf"/>
</dbReference>
<evidence type="ECO:0000256" key="1">
    <source>
        <dbReference type="ARBA" id="ARBA00001971"/>
    </source>
</evidence>
<dbReference type="AlphaFoldDB" id="A0AAQ3PH62"/>
<feature type="transmembrane region" description="Helical" evidence="14">
    <location>
        <begin position="286"/>
        <end position="313"/>
    </location>
</feature>
<feature type="transmembrane region" description="Helical" evidence="14">
    <location>
        <begin position="12"/>
        <end position="35"/>
    </location>
</feature>
<comment type="subcellular location">
    <subcellularLocation>
        <location evidence="2">Membrane</location>
    </subcellularLocation>
</comment>
<dbReference type="GO" id="GO:0016125">
    <property type="term" value="P:sterol metabolic process"/>
    <property type="evidence" value="ECO:0007669"/>
    <property type="project" value="TreeGrafter"/>
</dbReference>
<dbReference type="GO" id="GO:0016705">
    <property type="term" value="F:oxidoreductase activity, acting on paired donors, with incorporation or reduction of molecular oxygen"/>
    <property type="evidence" value="ECO:0007669"/>
    <property type="project" value="InterPro"/>
</dbReference>
<dbReference type="GO" id="GO:0005506">
    <property type="term" value="F:iron ion binding"/>
    <property type="evidence" value="ECO:0007669"/>
    <property type="project" value="InterPro"/>
</dbReference>
<dbReference type="GO" id="GO:0004497">
    <property type="term" value="F:monooxygenase activity"/>
    <property type="evidence" value="ECO:0007669"/>
    <property type="project" value="UniProtKB-KW"/>
</dbReference>
<evidence type="ECO:0000256" key="9">
    <source>
        <dbReference type="ARBA" id="ARBA00023004"/>
    </source>
</evidence>
<dbReference type="GO" id="GO:0020037">
    <property type="term" value="F:heme binding"/>
    <property type="evidence" value="ECO:0007669"/>
    <property type="project" value="InterPro"/>
</dbReference>
<dbReference type="InterPro" id="IPR017972">
    <property type="entry name" value="Cyt_P450_CS"/>
</dbReference>
<keyword evidence="8 13" id="KW-0560">Oxidoreductase</keyword>
<sequence>MSSFADDRLPIMVTTAPLVVMGVTLILAWLFHWLLKWKTHGWQRCDPKLPPGSLGLPLLGETLQFFTWSSSLDMSPFFKKRLERYGPIFKTNLVGKDLIVSLDTELNNYVIQQEEKAFQIWYPDSFMRILGENNIVSSSGSLHKYMRNMVLRVFGPENLRLLLLQDVHSAVNMNLASWAQKQSIELKTASASMILSVSAKWLIGYDASASSEELWKFYDIRGFLAFPLNLPGTAFYRCMQGRKNLMKVLKQLIDGRKNAKPREPKDFLDLVIDELKKEKPVLNEKAAFNLLFALLLASFETTSSAITVVLKFLTDNPKALQELTEEHDQILKRRTDPNSEITWEEYRSMKFTSCVIHESLRLANIAPVLFRKAKQDVHVKGYTIPEGWIVMICPAAVHLNPTAYKDPIVFNPWRWKDISEPVGGSNDFLAFGRGLRFCVGADFAKLQITIFLHNLVTKYRWKVISGGNMVLSPGLAFPKGFHVQIVPKS</sequence>
<keyword evidence="9 12" id="KW-0408">Iron</keyword>
<dbReference type="Gene3D" id="1.10.630.10">
    <property type="entry name" value="Cytochrome P450"/>
    <property type="match status" value="1"/>
</dbReference>
<dbReference type="CDD" id="cd11043">
    <property type="entry name" value="CYP90-like"/>
    <property type="match status" value="1"/>
</dbReference>
<dbReference type="SUPFAM" id="SSF48264">
    <property type="entry name" value="Cytochrome P450"/>
    <property type="match status" value="1"/>
</dbReference>
<evidence type="ECO:0000256" key="3">
    <source>
        <dbReference type="ARBA" id="ARBA00010617"/>
    </source>
</evidence>
<keyword evidence="11 14" id="KW-0472">Membrane</keyword>
<evidence type="ECO:0000256" key="13">
    <source>
        <dbReference type="RuleBase" id="RU000461"/>
    </source>
</evidence>
<keyword evidence="7 14" id="KW-1133">Transmembrane helix</keyword>
<dbReference type="EMBL" id="CP144745">
    <property type="protein sequence ID" value="WVZ49211.1"/>
    <property type="molecule type" value="Genomic_DNA"/>
</dbReference>
<evidence type="ECO:0000256" key="4">
    <source>
        <dbReference type="ARBA" id="ARBA00022617"/>
    </source>
</evidence>
<protein>
    <recommendedName>
        <fullName evidence="17">Cytochrome P450</fullName>
    </recommendedName>
</protein>
<dbReference type="Pfam" id="PF00067">
    <property type="entry name" value="p450"/>
    <property type="match status" value="1"/>
</dbReference>
<evidence type="ECO:0000256" key="5">
    <source>
        <dbReference type="ARBA" id="ARBA00022692"/>
    </source>
</evidence>